<keyword evidence="3" id="KW-1185">Reference proteome</keyword>
<accession>G0SBB8</accession>
<feature type="region of interest" description="Disordered" evidence="1">
    <location>
        <begin position="674"/>
        <end position="693"/>
    </location>
</feature>
<dbReference type="OrthoDB" id="4587880at2759"/>
<gene>
    <name evidence="2" type="ORF">CTHT_0049660</name>
</gene>
<feature type="compositionally biased region" description="Basic and acidic residues" evidence="1">
    <location>
        <begin position="350"/>
        <end position="360"/>
    </location>
</feature>
<reference evidence="2 3" key="1">
    <citation type="journal article" date="2011" name="Cell">
        <title>Insight into structure and assembly of the nuclear pore complex by utilizing the genome of a eukaryotic thermophile.</title>
        <authorList>
            <person name="Amlacher S."/>
            <person name="Sarges P."/>
            <person name="Flemming D."/>
            <person name="van Noort V."/>
            <person name="Kunze R."/>
            <person name="Devos D.P."/>
            <person name="Arumugam M."/>
            <person name="Bork P."/>
            <person name="Hurt E."/>
        </authorList>
    </citation>
    <scope>NUCLEOTIDE SEQUENCE [LARGE SCALE GENOMIC DNA]</scope>
    <source>
        <strain evidence="3">DSM 1495 / CBS 144.50 / IMI 039719</strain>
    </source>
</reference>
<feature type="region of interest" description="Disordered" evidence="1">
    <location>
        <begin position="115"/>
        <end position="151"/>
    </location>
</feature>
<dbReference type="AlphaFoldDB" id="G0SBB8"/>
<feature type="region of interest" description="Disordered" evidence="1">
    <location>
        <begin position="325"/>
        <end position="365"/>
    </location>
</feature>
<name>G0SBB8_CHATD</name>
<sequence length="693" mass="71804">MNDSSPPSSGPPNDPSQSICFNAALGLSVPAASAGNGTTQSQPAPATNAGNTVPVDPTLEQMADAVLSTATPTHRSAVGPSNGMTAAPTHSQDRGLLLSPARIVPAALRSAATGPSVIRGLPSRPASQSSPANRVLAPSPRGRDAAPATPLDPISCSSSFTSGLAANVGINGNGVMNATSASSPVVSSGLRFSSPDPFVGPSHHTTKNKNENLFVLGSSFFSSSSALAGPLFSPASTLSGSAAATVGSSLTGFASSPPASLSFDFTASGTFPGSATTGFAAISSAAGLGSATAATCGISSRAMVLSSAPDHSAVSRLGLGSGATFGSSAAGSPAGPSTLATPATDEDDNNSDHNNEKMESGDDEADEVNEMNNNIKIDKGKGKAVDYGDINDDANSNSSLEMSNAAAVPHQINIPEDKMYDWEANPISAFWIRNNPHPSPHQSLSLKDFYSGLIPPFPTDPALPFAPWRVHDLPPFRPEPIHRAVQVPLRFLASIGQLYPRAVFAVSRLPIHALTQSPQVMSGEMLAKSALMHFAVGGATAGLDAFATEWDHAVYGVVLLRRDWPTGGVAALPNDNGTTQFFEGVKSAFGVLPFGLEKWNYLVHRETMWDGTVRWGVLVCRGYEGVQGPQSNAVLRRWCEEKAHGFGANLQAKRVLEHMFGVVPTFGMVMQDLGGKQDSEGGKKGVERKRNGE</sequence>
<feature type="compositionally biased region" description="Low complexity" evidence="1">
    <location>
        <begin position="325"/>
        <end position="340"/>
    </location>
</feature>
<feature type="region of interest" description="Disordered" evidence="1">
    <location>
        <begin position="70"/>
        <end position="92"/>
    </location>
</feature>
<feature type="compositionally biased region" description="Polar residues" evidence="1">
    <location>
        <begin position="35"/>
        <end position="51"/>
    </location>
</feature>
<dbReference type="GeneID" id="18259004"/>
<evidence type="ECO:0000256" key="1">
    <source>
        <dbReference type="SAM" id="MobiDB-lite"/>
    </source>
</evidence>
<dbReference type="KEGG" id="cthr:CTHT_0049660"/>
<evidence type="ECO:0000313" key="3">
    <source>
        <dbReference type="Proteomes" id="UP000008066"/>
    </source>
</evidence>
<feature type="compositionally biased region" description="Basic and acidic residues" evidence="1">
    <location>
        <begin position="675"/>
        <end position="693"/>
    </location>
</feature>
<dbReference type="HOGENOM" id="CLU_397392_0_0_1"/>
<organism evidence="3">
    <name type="scientific">Chaetomium thermophilum (strain DSM 1495 / CBS 144.50 / IMI 039719)</name>
    <name type="common">Thermochaetoides thermophila</name>
    <dbReference type="NCBI Taxonomy" id="759272"/>
    <lineage>
        <taxon>Eukaryota</taxon>
        <taxon>Fungi</taxon>
        <taxon>Dikarya</taxon>
        <taxon>Ascomycota</taxon>
        <taxon>Pezizomycotina</taxon>
        <taxon>Sordariomycetes</taxon>
        <taxon>Sordariomycetidae</taxon>
        <taxon>Sordariales</taxon>
        <taxon>Chaetomiaceae</taxon>
        <taxon>Thermochaetoides</taxon>
    </lineage>
</organism>
<evidence type="ECO:0000313" key="2">
    <source>
        <dbReference type="EMBL" id="EGS19498.1"/>
    </source>
</evidence>
<dbReference type="RefSeq" id="XP_006695320.1">
    <property type="nucleotide sequence ID" value="XM_006695257.1"/>
</dbReference>
<protein>
    <submittedName>
        <fullName evidence="2">Uncharacterized protein</fullName>
    </submittedName>
</protein>
<dbReference type="eggNOG" id="ENOG502RJ1I">
    <property type="taxonomic scope" value="Eukaryota"/>
</dbReference>
<dbReference type="EMBL" id="GL988044">
    <property type="protein sequence ID" value="EGS19498.1"/>
    <property type="molecule type" value="Genomic_DNA"/>
</dbReference>
<proteinExistence type="predicted"/>
<feature type="region of interest" description="Disordered" evidence="1">
    <location>
        <begin position="1"/>
        <end position="55"/>
    </location>
</feature>
<dbReference type="Proteomes" id="UP000008066">
    <property type="component" value="Unassembled WGS sequence"/>
</dbReference>